<evidence type="ECO:0000256" key="1">
    <source>
        <dbReference type="ARBA" id="ARBA00002190"/>
    </source>
</evidence>
<feature type="region of interest" description="Disordered" evidence="7">
    <location>
        <begin position="54"/>
        <end position="76"/>
    </location>
</feature>
<dbReference type="PANTHER" id="PTHR33217">
    <property type="entry name" value="TRANSPOSASE FOR INSERTION SEQUENCE ELEMENT IS1081"/>
    <property type="match status" value="1"/>
</dbReference>
<reference evidence="8" key="1">
    <citation type="submission" date="2021-03" db="EMBL/GenBank/DDBJ databases">
        <title>Streptomyces poriferae sp. nov., a novel marine sponge-derived Actinobacteria species with anti-MRSA activity.</title>
        <authorList>
            <person name="Sandoval-Powers M."/>
            <person name="Kralova S."/>
            <person name="Nguyen G.-S."/>
            <person name="Fawwal D."/>
            <person name="Degnes K."/>
            <person name="Klinkenberg G."/>
            <person name="Sletta H."/>
            <person name="Wentzel A."/>
            <person name="Liles M.R."/>
        </authorList>
    </citation>
    <scope>NUCLEOTIDE SEQUENCE</scope>
    <source>
        <strain evidence="8">DSM 41794</strain>
    </source>
</reference>
<keyword evidence="4 6" id="KW-0238">DNA-binding</keyword>
<dbReference type="InterPro" id="IPR001207">
    <property type="entry name" value="Transposase_mutator"/>
</dbReference>
<protein>
    <recommendedName>
        <fullName evidence="6">Mutator family transposase</fullName>
    </recommendedName>
</protein>
<dbReference type="Pfam" id="PF00872">
    <property type="entry name" value="Transposase_mut"/>
    <property type="match status" value="1"/>
</dbReference>
<gene>
    <name evidence="8" type="ORF">J0695_04605</name>
</gene>
<evidence type="ECO:0000313" key="9">
    <source>
        <dbReference type="Proteomes" id="UP000664167"/>
    </source>
</evidence>
<comment type="caution">
    <text evidence="8">The sequence shown here is derived from an EMBL/GenBank/DDBJ whole genome shotgun (WGS) entry which is preliminary data.</text>
</comment>
<dbReference type="AlphaFoldDB" id="A0A939F3B9"/>
<dbReference type="EMBL" id="JAFLRJ010000036">
    <property type="protein sequence ID" value="MBO0511091.1"/>
    <property type="molecule type" value="Genomic_DNA"/>
</dbReference>
<dbReference type="Proteomes" id="UP000664167">
    <property type="component" value="Unassembled WGS sequence"/>
</dbReference>
<sequence length="128" mass="13758">MARASERDRELAGELVARARREGLNLVGDNGLFKGLVKLVLEGALEAEMTDHLGYEKGDPAGAGTGNSRNGTSRKRVLTDVGAVDIEVPRDRRGSFDPQIVPKHARRAEGFDEAIVSLYAKGLTTGEI</sequence>
<dbReference type="GO" id="GO:0006313">
    <property type="term" value="P:DNA transposition"/>
    <property type="evidence" value="ECO:0007669"/>
    <property type="project" value="UniProtKB-UniRule"/>
</dbReference>
<dbReference type="PANTHER" id="PTHR33217:SF8">
    <property type="entry name" value="MUTATOR FAMILY TRANSPOSASE"/>
    <property type="match status" value="1"/>
</dbReference>
<evidence type="ECO:0000256" key="6">
    <source>
        <dbReference type="RuleBase" id="RU365089"/>
    </source>
</evidence>
<keyword evidence="3 6" id="KW-0815">Transposition</keyword>
<dbReference type="GO" id="GO:0003677">
    <property type="term" value="F:DNA binding"/>
    <property type="evidence" value="ECO:0007669"/>
    <property type="project" value="UniProtKB-UniRule"/>
</dbReference>
<evidence type="ECO:0000256" key="3">
    <source>
        <dbReference type="ARBA" id="ARBA00022578"/>
    </source>
</evidence>
<organism evidence="8 9">
    <name type="scientific">Streptomyces beijiangensis</name>
    <dbReference type="NCBI Taxonomy" id="163361"/>
    <lineage>
        <taxon>Bacteria</taxon>
        <taxon>Bacillati</taxon>
        <taxon>Actinomycetota</taxon>
        <taxon>Actinomycetes</taxon>
        <taxon>Kitasatosporales</taxon>
        <taxon>Streptomycetaceae</taxon>
        <taxon>Streptomyces</taxon>
    </lineage>
</organism>
<keyword evidence="9" id="KW-1185">Reference proteome</keyword>
<evidence type="ECO:0000256" key="7">
    <source>
        <dbReference type="SAM" id="MobiDB-lite"/>
    </source>
</evidence>
<proteinExistence type="inferred from homology"/>
<keyword evidence="6" id="KW-0814">Transposable element</keyword>
<comment type="similarity">
    <text evidence="2 6">Belongs to the transposase mutator family.</text>
</comment>
<keyword evidence="5 6" id="KW-0233">DNA recombination</keyword>
<evidence type="ECO:0000313" key="8">
    <source>
        <dbReference type="EMBL" id="MBO0511091.1"/>
    </source>
</evidence>
<accession>A0A939F3B9</accession>
<dbReference type="GO" id="GO:0004803">
    <property type="term" value="F:transposase activity"/>
    <property type="evidence" value="ECO:0007669"/>
    <property type="project" value="UniProtKB-UniRule"/>
</dbReference>
<comment type="function">
    <text evidence="1 6">Required for the transposition of the insertion element.</text>
</comment>
<evidence type="ECO:0000256" key="5">
    <source>
        <dbReference type="ARBA" id="ARBA00023172"/>
    </source>
</evidence>
<evidence type="ECO:0000256" key="2">
    <source>
        <dbReference type="ARBA" id="ARBA00010961"/>
    </source>
</evidence>
<name>A0A939F3B9_9ACTN</name>
<evidence type="ECO:0000256" key="4">
    <source>
        <dbReference type="ARBA" id="ARBA00023125"/>
    </source>
</evidence>